<evidence type="ECO:0000256" key="1">
    <source>
        <dbReference type="ARBA" id="ARBA00001968"/>
    </source>
</evidence>
<name>A0A1D9MCA2_9RHOB</name>
<dbReference type="STRING" id="1850250.LPB142_09370"/>
<evidence type="ECO:0000313" key="8">
    <source>
        <dbReference type="EMBL" id="AOZ69495.1"/>
    </source>
</evidence>
<dbReference type="GO" id="GO:0004521">
    <property type="term" value="F:RNA endonuclease activity"/>
    <property type="evidence" value="ECO:0007669"/>
    <property type="project" value="InterPro"/>
</dbReference>
<dbReference type="KEGG" id="rhp:LPB142_09370"/>
<dbReference type="PANTHER" id="PTHR30636">
    <property type="entry name" value="UPF0701 PROTEIN YICC"/>
    <property type="match status" value="1"/>
</dbReference>
<keyword evidence="3" id="KW-0255">Endonuclease</keyword>
<evidence type="ECO:0000313" key="9">
    <source>
        <dbReference type="Proteomes" id="UP000176562"/>
    </source>
</evidence>
<keyword evidence="4" id="KW-0378">Hydrolase</keyword>
<feature type="domain" description="Endoribonuclease YicC-like N-terminal" evidence="6">
    <location>
        <begin position="1"/>
        <end position="154"/>
    </location>
</feature>
<dbReference type="Pfam" id="PF03755">
    <property type="entry name" value="YicC-like_N"/>
    <property type="match status" value="1"/>
</dbReference>
<evidence type="ECO:0000256" key="5">
    <source>
        <dbReference type="ARBA" id="ARBA00035648"/>
    </source>
</evidence>
<dbReference type="RefSeq" id="WP_071166208.1">
    <property type="nucleotide sequence ID" value="NZ_CP017781.1"/>
</dbReference>
<dbReference type="InterPro" id="IPR005229">
    <property type="entry name" value="YicC/YloC-like"/>
</dbReference>
<sequence>MTGFAAASGHDLGHDWAWEIRSVNGKGLDLRLRMPEIEGLEAAARGMVAARAARGNIQLNLRLGRVDAGEGMRLSGPGLAAALAALAEVEARAAERGMVLAPTSAAEVISLRGVIEQGPVQTEDPGPLRTVLLTHLDRVLGEFVAMRRAEGAQIGAVIAAQLGRIEALTESAATIATARKDDWAAQMRANLARVMEGAPGADPDRVAQELALLAVKADVTEEVDRLRAHVAAARALLAEAAPIGRRFDFLTQEFVREANTLCSKSGSSELTAIGLDLKQVIDQMREQIQNVE</sequence>
<gene>
    <name evidence="8" type="ORF">LPB142_09370</name>
</gene>
<dbReference type="EMBL" id="CP017781">
    <property type="protein sequence ID" value="AOZ69495.1"/>
    <property type="molecule type" value="Genomic_DNA"/>
</dbReference>
<accession>A0A1D9MCA2</accession>
<dbReference type="InterPro" id="IPR013527">
    <property type="entry name" value="YicC-like_N"/>
</dbReference>
<dbReference type="NCBIfam" id="TIGR00255">
    <property type="entry name" value="YicC/YloC family endoribonuclease"/>
    <property type="match status" value="1"/>
</dbReference>
<evidence type="ECO:0000256" key="4">
    <source>
        <dbReference type="ARBA" id="ARBA00022801"/>
    </source>
</evidence>
<evidence type="ECO:0000256" key="2">
    <source>
        <dbReference type="ARBA" id="ARBA00022722"/>
    </source>
</evidence>
<feature type="domain" description="Endoribonuclease YicC-like C-terminal" evidence="7">
    <location>
        <begin position="177"/>
        <end position="292"/>
    </location>
</feature>
<keyword evidence="2" id="KW-0540">Nuclease</keyword>
<proteinExistence type="inferred from homology"/>
<dbReference type="Pfam" id="PF08340">
    <property type="entry name" value="YicC-like_C"/>
    <property type="match status" value="1"/>
</dbReference>
<comment type="cofactor">
    <cofactor evidence="1">
        <name>a divalent metal cation</name>
        <dbReference type="ChEBI" id="CHEBI:60240"/>
    </cofactor>
</comment>
<dbReference type="AlphaFoldDB" id="A0A1D9MCA2"/>
<organism evidence="8 9">
    <name type="scientific">Rhodobacter xanthinilyticus</name>
    <dbReference type="NCBI Taxonomy" id="1850250"/>
    <lineage>
        <taxon>Bacteria</taxon>
        <taxon>Pseudomonadati</taxon>
        <taxon>Pseudomonadota</taxon>
        <taxon>Alphaproteobacteria</taxon>
        <taxon>Rhodobacterales</taxon>
        <taxon>Rhodobacter group</taxon>
        <taxon>Rhodobacter</taxon>
    </lineage>
</organism>
<evidence type="ECO:0000256" key="3">
    <source>
        <dbReference type="ARBA" id="ARBA00022759"/>
    </source>
</evidence>
<protein>
    <submittedName>
        <fullName evidence="8">YicC family protein</fullName>
    </submittedName>
</protein>
<dbReference type="PANTHER" id="PTHR30636:SF3">
    <property type="entry name" value="UPF0701 PROTEIN YICC"/>
    <property type="match status" value="1"/>
</dbReference>
<comment type="similarity">
    <text evidence="5">Belongs to the YicC/YloC family.</text>
</comment>
<reference evidence="8 9" key="1">
    <citation type="submission" date="2016-10" db="EMBL/GenBank/DDBJ databases">
        <title>Rhodobacter sp. LPB0142, isolated from sea water.</title>
        <authorList>
            <person name="Kim E."/>
            <person name="Yi H."/>
        </authorList>
    </citation>
    <scope>NUCLEOTIDE SEQUENCE [LARGE SCALE GENOMIC DNA]</scope>
    <source>
        <strain evidence="8 9">LPB0142</strain>
    </source>
</reference>
<dbReference type="GO" id="GO:0016787">
    <property type="term" value="F:hydrolase activity"/>
    <property type="evidence" value="ECO:0007669"/>
    <property type="project" value="UniProtKB-KW"/>
</dbReference>
<dbReference type="Proteomes" id="UP000176562">
    <property type="component" value="Chromosome"/>
</dbReference>
<keyword evidence="9" id="KW-1185">Reference proteome</keyword>
<evidence type="ECO:0000259" key="7">
    <source>
        <dbReference type="Pfam" id="PF08340"/>
    </source>
</evidence>
<dbReference type="InterPro" id="IPR013551">
    <property type="entry name" value="YicC-like_C"/>
</dbReference>
<evidence type="ECO:0000259" key="6">
    <source>
        <dbReference type="Pfam" id="PF03755"/>
    </source>
</evidence>